<sequence length="149" mass="15654">MRPEWEPAPSPSDWQQAPPPTPREIPPPPQRSGFSATYAVLIAVVVLVLGFGAYYLFGRSSGSGFDAKVTKCSASGSVATVGLEVHNRSSDTQTATIRIEYRNGAGKLLDTDTALVRDIGGGDTEHVEQSTLLTTNADASMTCTVAGLA</sequence>
<keyword evidence="2" id="KW-1133">Transmembrane helix</keyword>
<dbReference type="EMBL" id="JBHTBJ010000004">
    <property type="protein sequence ID" value="MFC7274082.1"/>
    <property type="molecule type" value="Genomic_DNA"/>
</dbReference>
<feature type="compositionally biased region" description="Pro residues" evidence="1">
    <location>
        <begin position="17"/>
        <end position="30"/>
    </location>
</feature>
<dbReference type="Proteomes" id="UP001596548">
    <property type="component" value="Unassembled WGS sequence"/>
</dbReference>
<reference evidence="4" key="1">
    <citation type="journal article" date="2019" name="Int. J. Syst. Evol. Microbiol.">
        <title>The Global Catalogue of Microorganisms (GCM) 10K type strain sequencing project: providing services to taxonomists for standard genome sequencing and annotation.</title>
        <authorList>
            <consortium name="The Broad Institute Genomics Platform"/>
            <consortium name="The Broad Institute Genome Sequencing Center for Infectious Disease"/>
            <person name="Wu L."/>
            <person name="Ma J."/>
        </authorList>
    </citation>
    <scope>NUCLEOTIDE SEQUENCE [LARGE SCALE GENOMIC DNA]</scope>
    <source>
        <strain evidence="4">XZYJT-10</strain>
    </source>
</reference>
<feature type="region of interest" description="Disordered" evidence="1">
    <location>
        <begin position="1"/>
        <end position="30"/>
    </location>
</feature>
<dbReference type="RefSeq" id="WP_378965707.1">
    <property type="nucleotide sequence ID" value="NZ_JBHTBJ010000004.1"/>
</dbReference>
<feature type="transmembrane region" description="Helical" evidence="2">
    <location>
        <begin position="36"/>
        <end position="57"/>
    </location>
</feature>
<keyword evidence="4" id="KW-1185">Reference proteome</keyword>
<name>A0ABW2HNX6_9ACTN</name>
<feature type="compositionally biased region" description="Pro residues" evidence="1">
    <location>
        <begin position="1"/>
        <end position="10"/>
    </location>
</feature>
<keyword evidence="2" id="KW-0472">Membrane</keyword>
<evidence type="ECO:0000256" key="2">
    <source>
        <dbReference type="SAM" id="Phobius"/>
    </source>
</evidence>
<evidence type="ECO:0000313" key="4">
    <source>
        <dbReference type="Proteomes" id="UP001596548"/>
    </source>
</evidence>
<evidence type="ECO:0000313" key="3">
    <source>
        <dbReference type="EMBL" id="MFC7274082.1"/>
    </source>
</evidence>
<evidence type="ECO:0000256" key="1">
    <source>
        <dbReference type="SAM" id="MobiDB-lite"/>
    </source>
</evidence>
<proteinExistence type="predicted"/>
<comment type="caution">
    <text evidence="3">The sequence shown here is derived from an EMBL/GenBank/DDBJ whole genome shotgun (WGS) entry which is preliminary data.</text>
</comment>
<protein>
    <submittedName>
        <fullName evidence="3">Uncharacterized protein</fullName>
    </submittedName>
</protein>
<accession>A0ABW2HNX6</accession>
<organism evidence="3 4">
    <name type="scientific">Paractinoplanes rhizophilus</name>
    <dbReference type="NCBI Taxonomy" id="1416877"/>
    <lineage>
        <taxon>Bacteria</taxon>
        <taxon>Bacillati</taxon>
        <taxon>Actinomycetota</taxon>
        <taxon>Actinomycetes</taxon>
        <taxon>Micromonosporales</taxon>
        <taxon>Micromonosporaceae</taxon>
        <taxon>Paractinoplanes</taxon>
    </lineage>
</organism>
<keyword evidence="2" id="KW-0812">Transmembrane</keyword>
<gene>
    <name evidence="3" type="ORF">ACFQS1_08835</name>
</gene>